<evidence type="ECO:0000313" key="2">
    <source>
        <dbReference type="Proteomes" id="UP000236592"/>
    </source>
</evidence>
<organism evidence="1 2">
    <name type="scientific">Pseudotamlana carrageenivorans</name>
    <dbReference type="NCBI Taxonomy" id="2069432"/>
    <lineage>
        <taxon>Bacteria</taxon>
        <taxon>Pseudomonadati</taxon>
        <taxon>Bacteroidota</taxon>
        <taxon>Flavobacteriia</taxon>
        <taxon>Flavobacteriales</taxon>
        <taxon>Flavobacteriaceae</taxon>
        <taxon>Pseudotamlana</taxon>
    </lineage>
</organism>
<accession>A0A2I7SEP6</accession>
<evidence type="ECO:0008006" key="3">
    <source>
        <dbReference type="Google" id="ProtNLM"/>
    </source>
</evidence>
<protein>
    <recommendedName>
        <fullName evidence="3">DUF481 domain-containing protein</fullName>
    </recommendedName>
</protein>
<dbReference type="Pfam" id="PF04338">
    <property type="entry name" value="DUF481"/>
    <property type="match status" value="1"/>
</dbReference>
<dbReference type="EMBL" id="CP025938">
    <property type="protein sequence ID" value="AUS04372.1"/>
    <property type="molecule type" value="Genomic_DNA"/>
</dbReference>
<sequence length="343" mass="38786">MITSLLKNKIVYILIFCIPYLGFSQADTLKLENKTLLIGEVKLLKQGVITIETDYSDSDFKVEFDKVDYIHLQKKSLVILTKGRRRFGHLTTNKKGLGQVITEDGRIETFTLSEMVALNEIDDNFWQRFRGSIDLGYNISKANNLHQFTASGALHYIDKMWLMDGSISILNSIQDNADKTKRTDAKIDIYRILIDGKWYILANTSFLSNTEQALDARISPSIGAGKFIKNNNKLYWGLTLGLSYNIENYVDSSLDKTSSEAFIGTTLNMFDFDDISLTAEAKILPSLSQKGRIRSDIDATVKYDLPSDFYIKAGFTINYDNQPAIEGNDTDYVLTTGVGWKFD</sequence>
<dbReference type="RefSeq" id="WP_102994482.1">
    <property type="nucleotide sequence ID" value="NZ_CP025938.1"/>
</dbReference>
<evidence type="ECO:0000313" key="1">
    <source>
        <dbReference type="EMBL" id="AUS04372.1"/>
    </source>
</evidence>
<proteinExistence type="predicted"/>
<keyword evidence="2" id="KW-1185">Reference proteome</keyword>
<dbReference type="AlphaFoldDB" id="A0A2I7SEP6"/>
<dbReference type="KEGG" id="taj:C1A40_02290"/>
<reference evidence="2" key="1">
    <citation type="submission" date="2018-01" db="EMBL/GenBank/DDBJ databases">
        <title>Complete genome of Tamlana sp. UJ94.</title>
        <authorList>
            <person name="Jung J."/>
            <person name="Chung D."/>
            <person name="Bae S.S."/>
            <person name="Baek K."/>
        </authorList>
    </citation>
    <scope>NUCLEOTIDE SEQUENCE [LARGE SCALE GENOMIC DNA]</scope>
    <source>
        <strain evidence="2">UJ94</strain>
    </source>
</reference>
<dbReference type="OrthoDB" id="1117610at2"/>
<dbReference type="InterPro" id="IPR007433">
    <property type="entry name" value="DUF481"/>
</dbReference>
<dbReference type="Proteomes" id="UP000236592">
    <property type="component" value="Chromosome"/>
</dbReference>
<name>A0A2I7SEP6_9FLAO</name>
<gene>
    <name evidence="1" type="ORF">C1A40_02290</name>
</gene>